<keyword evidence="4" id="KW-1185">Reference proteome</keyword>
<feature type="chain" id="PRO_5040327594" evidence="2">
    <location>
        <begin position="24"/>
        <end position="269"/>
    </location>
</feature>
<feature type="signal peptide" evidence="2">
    <location>
        <begin position="1"/>
        <end position="23"/>
    </location>
</feature>
<organism evidence="3 4">
    <name type="scientific">Clonostachys byssicola</name>
    <dbReference type="NCBI Taxonomy" id="160290"/>
    <lineage>
        <taxon>Eukaryota</taxon>
        <taxon>Fungi</taxon>
        <taxon>Dikarya</taxon>
        <taxon>Ascomycota</taxon>
        <taxon>Pezizomycotina</taxon>
        <taxon>Sordariomycetes</taxon>
        <taxon>Hypocreomycetidae</taxon>
        <taxon>Hypocreales</taxon>
        <taxon>Bionectriaceae</taxon>
        <taxon>Clonostachys</taxon>
    </lineage>
</organism>
<accession>A0A9N9UZ22</accession>
<feature type="region of interest" description="Disordered" evidence="1">
    <location>
        <begin position="178"/>
        <end position="269"/>
    </location>
</feature>
<feature type="compositionally biased region" description="Basic and acidic residues" evidence="1">
    <location>
        <begin position="231"/>
        <end position="242"/>
    </location>
</feature>
<evidence type="ECO:0000313" key="4">
    <source>
        <dbReference type="Proteomes" id="UP000754883"/>
    </source>
</evidence>
<evidence type="ECO:0000256" key="1">
    <source>
        <dbReference type="SAM" id="MobiDB-lite"/>
    </source>
</evidence>
<dbReference type="EMBL" id="CABFNO020001566">
    <property type="protein sequence ID" value="CAH0004453.1"/>
    <property type="molecule type" value="Genomic_DNA"/>
</dbReference>
<comment type="caution">
    <text evidence="3">The sequence shown here is derived from an EMBL/GenBank/DDBJ whole genome shotgun (WGS) entry which is preliminary data.</text>
</comment>
<feature type="region of interest" description="Disordered" evidence="1">
    <location>
        <begin position="137"/>
        <end position="158"/>
    </location>
</feature>
<reference evidence="4" key="1">
    <citation type="submission" date="2019-06" db="EMBL/GenBank/DDBJ databases">
        <authorList>
            <person name="Broberg M."/>
        </authorList>
    </citation>
    <scope>NUCLEOTIDE SEQUENCE [LARGE SCALE GENOMIC DNA]</scope>
</reference>
<dbReference type="OrthoDB" id="5150177at2759"/>
<proteinExistence type="predicted"/>
<name>A0A9N9UZ22_9HYPO</name>
<gene>
    <name evidence="3" type="ORF">CBYS24578_00011993</name>
</gene>
<dbReference type="AlphaFoldDB" id="A0A9N9UZ22"/>
<protein>
    <submittedName>
        <fullName evidence="3">Uncharacterized protein</fullName>
    </submittedName>
</protein>
<evidence type="ECO:0000256" key="2">
    <source>
        <dbReference type="SAM" id="SignalP"/>
    </source>
</evidence>
<keyword evidence="2" id="KW-0732">Signal</keyword>
<dbReference type="Proteomes" id="UP000754883">
    <property type="component" value="Unassembled WGS sequence"/>
</dbReference>
<reference evidence="3 4" key="2">
    <citation type="submission" date="2021-10" db="EMBL/GenBank/DDBJ databases">
        <authorList>
            <person name="Piombo E."/>
        </authorList>
    </citation>
    <scope>NUCLEOTIDE SEQUENCE [LARGE SCALE GENOMIC DNA]</scope>
</reference>
<sequence>MVNYKQLSLAGLVWLGLASQGLALGIDENTNDFTLLARAEIEEVYERDFDDELYTRDIDDELYERDFDDELYERDFDDDLYERDFEYAELEPRGPGDAIFGKERTIGGRPANYYGNDRANAAQAARTKWAKDQILNKPAPPARKSTWKSKRGPGDLIFGKEKTISYNPADKYQKQIDREKAAQKSRTQWAKDQILNKPAPPARKSTWKSKRGPGDLIFGKEKTISYNPADKYQKQIDREKAAQKSRTQWAKDQILNKPAPPARKSTWKP</sequence>
<evidence type="ECO:0000313" key="3">
    <source>
        <dbReference type="EMBL" id="CAH0004453.1"/>
    </source>
</evidence>